<accession>A0AAV1CUK3</accession>
<sequence>MKKLKDKNARLRKREKIEVSPWFLEKFELLALVEKQIEVQTERFIAAIDLLKKRTKEAEFYSKQVAVLQNILADNKIPLPIFDDLDPDNEAKERTAAEEYLLRIDDQD</sequence>
<dbReference type="Proteomes" id="UP001161247">
    <property type="component" value="Chromosome 3"/>
</dbReference>
<gene>
    <name evidence="1" type="ORF">OLC1_LOCUS8999</name>
</gene>
<protein>
    <submittedName>
        <fullName evidence="1">OLC1v1035617C1</fullName>
    </submittedName>
</protein>
<evidence type="ECO:0000313" key="1">
    <source>
        <dbReference type="EMBL" id="CAI9098888.1"/>
    </source>
</evidence>
<proteinExistence type="predicted"/>
<reference evidence="1" key="1">
    <citation type="submission" date="2023-03" db="EMBL/GenBank/DDBJ databases">
        <authorList>
            <person name="Julca I."/>
        </authorList>
    </citation>
    <scope>NUCLEOTIDE SEQUENCE</scope>
</reference>
<dbReference type="AlphaFoldDB" id="A0AAV1CUK3"/>
<evidence type="ECO:0000313" key="2">
    <source>
        <dbReference type="Proteomes" id="UP001161247"/>
    </source>
</evidence>
<keyword evidence="2" id="KW-1185">Reference proteome</keyword>
<name>A0AAV1CUK3_OLDCO</name>
<organism evidence="1 2">
    <name type="scientific">Oldenlandia corymbosa var. corymbosa</name>
    <dbReference type="NCBI Taxonomy" id="529605"/>
    <lineage>
        <taxon>Eukaryota</taxon>
        <taxon>Viridiplantae</taxon>
        <taxon>Streptophyta</taxon>
        <taxon>Embryophyta</taxon>
        <taxon>Tracheophyta</taxon>
        <taxon>Spermatophyta</taxon>
        <taxon>Magnoliopsida</taxon>
        <taxon>eudicotyledons</taxon>
        <taxon>Gunneridae</taxon>
        <taxon>Pentapetalae</taxon>
        <taxon>asterids</taxon>
        <taxon>lamiids</taxon>
        <taxon>Gentianales</taxon>
        <taxon>Rubiaceae</taxon>
        <taxon>Rubioideae</taxon>
        <taxon>Spermacoceae</taxon>
        <taxon>Hedyotis-Oldenlandia complex</taxon>
        <taxon>Oldenlandia</taxon>
    </lineage>
</organism>
<dbReference type="EMBL" id="OX459120">
    <property type="protein sequence ID" value="CAI9098888.1"/>
    <property type="molecule type" value="Genomic_DNA"/>
</dbReference>